<dbReference type="AlphaFoldDB" id="A0A2G9HEV1"/>
<gene>
    <name evidence="2" type="ORF">CDL12_11324</name>
</gene>
<feature type="transmembrane region" description="Helical" evidence="1">
    <location>
        <begin position="28"/>
        <end position="46"/>
    </location>
</feature>
<dbReference type="OrthoDB" id="26525at2759"/>
<dbReference type="EMBL" id="NKXS01001972">
    <property type="protein sequence ID" value="PIN16028.1"/>
    <property type="molecule type" value="Genomic_DNA"/>
</dbReference>
<protein>
    <submittedName>
        <fullName evidence="2">Uncharacterized protein</fullName>
    </submittedName>
</protein>
<keyword evidence="3" id="KW-1185">Reference proteome</keyword>
<comment type="caution">
    <text evidence="2">The sequence shown here is derived from an EMBL/GenBank/DDBJ whole genome shotgun (WGS) entry which is preliminary data.</text>
</comment>
<dbReference type="Proteomes" id="UP000231279">
    <property type="component" value="Unassembled WGS sequence"/>
</dbReference>
<evidence type="ECO:0000313" key="2">
    <source>
        <dbReference type="EMBL" id="PIN16028.1"/>
    </source>
</evidence>
<organism evidence="2 3">
    <name type="scientific">Handroanthus impetiginosus</name>
    <dbReference type="NCBI Taxonomy" id="429701"/>
    <lineage>
        <taxon>Eukaryota</taxon>
        <taxon>Viridiplantae</taxon>
        <taxon>Streptophyta</taxon>
        <taxon>Embryophyta</taxon>
        <taxon>Tracheophyta</taxon>
        <taxon>Spermatophyta</taxon>
        <taxon>Magnoliopsida</taxon>
        <taxon>eudicotyledons</taxon>
        <taxon>Gunneridae</taxon>
        <taxon>Pentapetalae</taxon>
        <taxon>asterids</taxon>
        <taxon>lamiids</taxon>
        <taxon>Lamiales</taxon>
        <taxon>Bignoniaceae</taxon>
        <taxon>Crescentiina</taxon>
        <taxon>Tabebuia alliance</taxon>
        <taxon>Handroanthus</taxon>
    </lineage>
</organism>
<dbReference type="STRING" id="429701.A0A2G9HEV1"/>
<evidence type="ECO:0000256" key="1">
    <source>
        <dbReference type="SAM" id="Phobius"/>
    </source>
</evidence>
<accession>A0A2G9HEV1</accession>
<name>A0A2G9HEV1_9LAMI</name>
<sequence>MNNILGFAVLVSLIYFRGLSWTFSTEVLMVLLVSVIMGCLGSFITIFPVWTSFLAYMLYPLSLILVYVLGESKWLSSNLNQGLYVQ</sequence>
<keyword evidence="1" id="KW-0812">Transmembrane</keyword>
<keyword evidence="1" id="KW-1133">Transmembrane helix</keyword>
<keyword evidence="1" id="KW-0472">Membrane</keyword>
<feature type="transmembrane region" description="Helical" evidence="1">
    <location>
        <begin position="53"/>
        <end position="70"/>
    </location>
</feature>
<evidence type="ECO:0000313" key="3">
    <source>
        <dbReference type="Proteomes" id="UP000231279"/>
    </source>
</evidence>
<reference evidence="3" key="1">
    <citation type="journal article" date="2018" name="Gigascience">
        <title>Genome assembly of the Pink Ipe (Handroanthus impetiginosus, Bignoniaceae), a highly valued, ecologically keystone Neotropical timber forest tree.</title>
        <authorList>
            <person name="Silva-Junior O.B."/>
            <person name="Grattapaglia D."/>
            <person name="Novaes E."/>
            <person name="Collevatti R.G."/>
        </authorList>
    </citation>
    <scope>NUCLEOTIDE SEQUENCE [LARGE SCALE GENOMIC DNA]</scope>
    <source>
        <strain evidence="3">cv. UFG-1</strain>
    </source>
</reference>
<proteinExistence type="predicted"/>